<feature type="transmembrane region" description="Helical" evidence="1">
    <location>
        <begin position="73"/>
        <end position="97"/>
    </location>
</feature>
<feature type="transmembrane region" description="Helical" evidence="1">
    <location>
        <begin position="129"/>
        <end position="149"/>
    </location>
</feature>
<evidence type="ECO:0000313" key="3">
    <source>
        <dbReference type="Proteomes" id="UP000318626"/>
    </source>
</evidence>
<accession>A0A518CDF1</accession>
<protein>
    <submittedName>
        <fullName evidence="2">Uncharacterized protein</fullName>
    </submittedName>
</protein>
<evidence type="ECO:0000256" key="1">
    <source>
        <dbReference type="SAM" id="Phobius"/>
    </source>
</evidence>
<dbReference type="Proteomes" id="UP000318626">
    <property type="component" value="Chromosome"/>
</dbReference>
<keyword evidence="3" id="KW-1185">Reference proteome</keyword>
<dbReference type="RefSeq" id="WP_144975964.1">
    <property type="nucleotide sequence ID" value="NZ_CP036289.1"/>
</dbReference>
<proteinExistence type="predicted"/>
<dbReference type="EMBL" id="CP036289">
    <property type="protein sequence ID" value="QDU77224.1"/>
    <property type="molecule type" value="Genomic_DNA"/>
</dbReference>
<organism evidence="2 3">
    <name type="scientific">Bremerella volcania</name>
    <dbReference type="NCBI Taxonomy" id="2527984"/>
    <lineage>
        <taxon>Bacteria</taxon>
        <taxon>Pseudomonadati</taxon>
        <taxon>Planctomycetota</taxon>
        <taxon>Planctomycetia</taxon>
        <taxon>Pirellulales</taxon>
        <taxon>Pirellulaceae</taxon>
        <taxon>Bremerella</taxon>
    </lineage>
</organism>
<dbReference type="OrthoDB" id="9982001at2"/>
<dbReference type="KEGG" id="bvo:Pan97_42860"/>
<dbReference type="AlphaFoldDB" id="A0A518CDF1"/>
<name>A0A518CDF1_9BACT</name>
<sequence length="169" mass="18746">MPKLDEQANENHGYSGFLFAAFLAIFFCSIVFLAIPPVGVALFLFWTLPSLIHAWANIARHSRYVPLPWEDQFAAVIVACILQIPLWLTAGFMGFLLGALVCDLLIHALAGASALPVGSYIVVWIAVTIPVYVVLFITTVLWTTFGLYCDDSESNRISIRDAKPIYHPF</sequence>
<gene>
    <name evidence="2" type="ORF">Pan97_42860</name>
</gene>
<evidence type="ECO:0000313" key="2">
    <source>
        <dbReference type="EMBL" id="QDU77224.1"/>
    </source>
</evidence>
<feature type="transmembrane region" description="Helical" evidence="1">
    <location>
        <begin position="12"/>
        <end position="33"/>
    </location>
</feature>
<feature type="transmembrane region" description="Helical" evidence="1">
    <location>
        <begin position="40"/>
        <end position="58"/>
    </location>
</feature>
<keyword evidence="1" id="KW-0472">Membrane</keyword>
<keyword evidence="1" id="KW-0812">Transmembrane</keyword>
<keyword evidence="1" id="KW-1133">Transmembrane helix</keyword>
<reference evidence="3" key="1">
    <citation type="submission" date="2019-02" db="EMBL/GenBank/DDBJ databases">
        <title>Deep-cultivation of Planctomycetes and their phenomic and genomic characterization uncovers novel biology.</title>
        <authorList>
            <person name="Wiegand S."/>
            <person name="Jogler M."/>
            <person name="Boedeker C."/>
            <person name="Pinto D."/>
            <person name="Vollmers J."/>
            <person name="Rivas-Marin E."/>
            <person name="Kohn T."/>
            <person name="Peeters S.H."/>
            <person name="Heuer A."/>
            <person name="Rast P."/>
            <person name="Oberbeckmann S."/>
            <person name="Bunk B."/>
            <person name="Jeske O."/>
            <person name="Meyerdierks A."/>
            <person name="Storesund J.E."/>
            <person name="Kallscheuer N."/>
            <person name="Luecker S."/>
            <person name="Lage O.M."/>
            <person name="Pohl T."/>
            <person name="Merkel B.J."/>
            <person name="Hornburger P."/>
            <person name="Mueller R.-W."/>
            <person name="Bruemmer F."/>
            <person name="Labrenz M."/>
            <person name="Spormann A.M."/>
            <person name="Op den Camp H."/>
            <person name="Overmann J."/>
            <person name="Amann R."/>
            <person name="Jetten M.S.M."/>
            <person name="Mascher T."/>
            <person name="Medema M.H."/>
            <person name="Devos D.P."/>
            <person name="Kaster A.-K."/>
            <person name="Ovreas L."/>
            <person name="Rohde M."/>
            <person name="Galperin M.Y."/>
            <person name="Jogler C."/>
        </authorList>
    </citation>
    <scope>NUCLEOTIDE SEQUENCE [LARGE SCALE GENOMIC DNA]</scope>
    <source>
        <strain evidence="3">Pan97</strain>
    </source>
</reference>